<dbReference type="Pfam" id="PF00722">
    <property type="entry name" value="Glyco_hydro_16"/>
    <property type="match status" value="1"/>
</dbReference>
<feature type="compositionally biased region" description="Polar residues" evidence="2">
    <location>
        <begin position="19"/>
        <end position="47"/>
    </location>
</feature>
<evidence type="ECO:0000256" key="1">
    <source>
        <dbReference type="ARBA" id="ARBA00006865"/>
    </source>
</evidence>
<keyword evidence="6" id="KW-1185">Reference proteome</keyword>
<dbReference type="PANTHER" id="PTHR10963:SF55">
    <property type="entry name" value="GLYCOSIDE HYDROLASE FAMILY 16 PROTEIN"/>
    <property type="match status" value="1"/>
</dbReference>
<comment type="similarity">
    <text evidence="1">Belongs to the glycosyl hydrolase 16 family.</text>
</comment>
<dbReference type="GO" id="GO:0005975">
    <property type="term" value="P:carbohydrate metabolic process"/>
    <property type="evidence" value="ECO:0007669"/>
    <property type="project" value="InterPro"/>
</dbReference>
<dbReference type="GO" id="GO:0004553">
    <property type="term" value="F:hydrolase activity, hydrolyzing O-glycosyl compounds"/>
    <property type="evidence" value="ECO:0007669"/>
    <property type="project" value="InterPro"/>
</dbReference>
<dbReference type="STRING" id="231916.A0A409W1N5"/>
<evidence type="ECO:0000313" key="6">
    <source>
        <dbReference type="Proteomes" id="UP000284706"/>
    </source>
</evidence>
<proteinExistence type="inferred from homology"/>
<dbReference type="PANTHER" id="PTHR10963">
    <property type="entry name" value="GLYCOSYL HYDROLASE-RELATED"/>
    <property type="match status" value="1"/>
</dbReference>
<dbReference type="InterPro" id="IPR050546">
    <property type="entry name" value="Glycosyl_Hydrlase_16"/>
</dbReference>
<dbReference type="InterPro" id="IPR013320">
    <property type="entry name" value="ConA-like_dom_sf"/>
</dbReference>
<feature type="transmembrane region" description="Helical" evidence="3">
    <location>
        <begin position="148"/>
        <end position="172"/>
    </location>
</feature>
<evidence type="ECO:0000256" key="3">
    <source>
        <dbReference type="SAM" id="Phobius"/>
    </source>
</evidence>
<dbReference type="InterPro" id="IPR000757">
    <property type="entry name" value="Beta-glucanase-like"/>
</dbReference>
<organism evidence="5 6">
    <name type="scientific">Gymnopilus dilepis</name>
    <dbReference type="NCBI Taxonomy" id="231916"/>
    <lineage>
        <taxon>Eukaryota</taxon>
        <taxon>Fungi</taxon>
        <taxon>Dikarya</taxon>
        <taxon>Basidiomycota</taxon>
        <taxon>Agaricomycotina</taxon>
        <taxon>Agaricomycetes</taxon>
        <taxon>Agaricomycetidae</taxon>
        <taxon>Agaricales</taxon>
        <taxon>Agaricineae</taxon>
        <taxon>Hymenogastraceae</taxon>
        <taxon>Gymnopilus</taxon>
    </lineage>
</organism>
<gene>
    <name evidence="5" type="ORF">CVT26_003784</name>
</gene>
<dbReference type="OrthoDB" id="4781at2759"/>
<protein>
    <recommendedName>
        <fullName evidence="4">GH16 domain-containing protein</fullName>
    </recommendedName>
</protein>
<dbReference type="InParanoid" id="A0A409W1N5"/>
<dbReference type="Gene3D" id="2.60.120.200">
    <property type="match status" value="1"/>
</dbReference>
<keyword evidence="3" id="KW-0812">Transmembrane</keyword>
<feature type="region of interest" description="Disordered" evidence="2">
    <location>
        <begin position="1"/>
        <end position="66"/>
    </location>
</feature>
<feature type="domain" description="GH16" evidence="4">
    <location>
        <begin position="170"/>
        <end position="566"/>
    </location>
</feature>
<reference evidence="5 6" key="1">
    <citation type="journal article" date="2018" name="Evol. Lett.">
        <title>Horizontal gene cluster transfer increased hallucinogenic mushroom diversity.</title>
        <authorList>
            <person name="Reynolds H.T."/>
            <person name="Vijayakumar V."/>
            <person name="Gluck-Thaler E."/>
            <person name="Korotkin H.B."/>
            <person name="Matheny P.B."/>
            <person name="Slot J.C."/>
        </authorList>
    </citation>
    <scope>NUCLEOTIDE SEQUENCE [LARGE SCALE GENOMIC DNA]</scope>
    <source>
        <strain evidence="5 6">SRW20</strain>
    </source>
</reference>
<evidence type="ECO:0000313" key="5">
    <source>
        <dbReference type="EMBL" id="PPQ72422.1"/>
    </source>
</evidence>
<accession>A0A409W1N5</accession>
<sequence>MSEASSSSIKERDARPATARSTGTETRPNTAGSVLSDPFSTPVSSRAPSILQHPASPSSSRVSFPDSNIGIAPRRSILSQSGFGSPAFSSAVSNASRLSAAALVASPAPAPTSAVPKSKMPRMKSHMLAEGTEVPKPWKEGKNPRAAFSYWIVYFIILIGIAGGAVQCYFTWKNVQLDRHPLCLVLDEEFNDEASVFGPNGTFFREVNMDGFGNGEFEMTTDSRNNSYVQDGMLYIVPTLTEDNIGHNAVFDGTVYNITGCTFNITRPDNGYIIQDGQRVFDWASYLRSCSAVSNSTAGTVINPVQSARITTQKSASIKYGRVEIKAKMPNGYFDPRSFPDVLCLCSWLCLCVPATMWPAIWMLPRDSVYGQWPLSGEIDIVESRGNGLRYTAHGSNYVQGSLNWGPAPQLNGYSKSYSWWEDRRKSFGSDFHTYVLEWTPDFLRISVDTRLHTLLDMKFNIPFFKRGNFPDVINNGSSLVALQNPWINGTNATPFDQEFYLIMNVAVGSTNGWFPEGQGNKPWLDQARNPPHDFAAAASQWYPTWPTNVHDRAMIVDYVKMWTHC</sequence>
<comment type="caution">
    <text evidence="5">The sequence shown here is derived from an EMBL/GenBank/DDBJ whole genome shotgun (WGS) entry which is preliminary data.</text>
</comment>
<name>A0A409W1N5_9AGAR</name>
<dbReference type="Proteomes" id="UP000284706">
    <property type="component" value="Unassembled WGS sequence"/>
</dbReference>
<feature type="compositionally biased region" description="Low complexity" evidence="2">
    <location>
        <begin position="54"/>
        <end position="66"/>
    </location>
</feature>
<dbReference type="SUPFAM" id="SSF49899">
    <property type="entry name" value="Concanavalin A-like lectins/glucanases"/>
    <property type="match status" value="1"/>
</dbReference>
<evidence type="ECO:0000256" key="2">
    <source>
        <dbReference type="SAM" id="MobiDB-lite"/>
    </source>
</evidence>
<keyword evidence="3" id="KW-0472">Membrane</keyword>
<dbReference type="EMBL" id="NHYE01005458">
    <property type="protein sequence ID" value="PPQ72422.1"/>
    <property type="molecule type" value="Genomic_DNA"/>
</dbReference>
<keyword evidence="3" id="KW-1133">Transmembrane helix</keyword>
<dbReference type="AlphaFoldDB" id="A0A409W1N5"/>
<dbReference type="PROSITE" id="PS51762">
    <property type="entry name" value="GH16_2"/>
    <property type="match status" value="1"/>
</dbReference>
<evidence type="ECO:0000259" key="4">
    <source>
        <dbReference type="PROSITE" id="PS51762"/>
    </source>
</evidence>